<dbReference type="Proteomes" id="UP000494163">
    <property type="component" value="Chromosome X"/>
</dbReference>
<dbReference type="Pfam" id="PF20146">
    <property type="entry name" value="NRF"/>
    <property type="match status" value="1"/>
</dbReference>
<sequence length="700" mass="79556">MVKHIMLLHLLCGLMLIVAVDSSKPLSLQTLGVAFSQLIQNISMHDLLESKEVLPNAEDTQCFNEINLLTAGLSNASLWSLRMIDAWGNIPSGILYLNRMDIGNYRECIKIDHAINPGSSVGSRSVKGKHCFAEFPVGKLLGIPLGAANIRIGICVPSSCKATHMDQLLKQLLQQLLNETYTEQIILPSSCRVAEREPYDSLTIFTIVLLSVLGALVLLATLYDYLLQPAAAENNLPALVHIWSMRGTSRRLFHISQCTSNPNVIHCLNGMRCMSLIWVVFGHEYMVAVLLPNVNQITIANWMQSPFANFALHGPFSVDTFFFLSGLLVVMLGLRAMLKAKGKLNIPLMYLHRYLRLTPALGMAILVYWKILPLLLDGPLADDGFEDHNHCKRTWFWTLLFMQNYATMDICLAHSWYLGVDMQMYILSPLLLLALYKWGKRAFYGATVVLLLLTTWLFAAMMVFKYSTFYKNFEVMEISQRRLYFNTHFHCMPWIIGALFGYVLHVNRGKTFKLQRLVVWAGWLLALAIIFTCIFAMQPYNKWSGPELTQLEDTLYYTLTRIAWPLALCWIVFACMQGYGGMANSFLSSALWQPLSRLSYSAYVWHLFIQELNIRRTQTNTYFSDYEMMLKFWSDFGFTLLLAYVMFLLVEAPFGALEALILGSRSSQTNSATKAATVPETYKKTQLECTEHKESVEKST</sequence>
<keyword evidence="5" id="KW-1185">Reference proteome</keyword>
<evidence type="ECO:0000256" key="2">
    <source>
        <dbReference type="SAM" id="SignalP"/>
    </source>
</evidence>
<dbReference type="PANTHER" id="PTHR11161:SF0">
    <property type="entry name" value="O-ACYLTRANSFERASE LIKE PROTEIN"/>
    <property type="match status" value="1"/>
</dbReference>
<evidence type="ECO:0000259" key="3">
    <source>
        <dbReference type="SMART" id="SM00703"/>
    </source>
</evidence>
<dbReference type="PANTHER" id="PTHR11161">
    <property type="entry name" value="O-ACYLTRANSFERASE"/>
    <property type="match status" value="1"/>
</dbReference>
<dbReference type="Pfam" id="PF01757">
    <property type="entry name" value="Acyl_transf_3"/>
    <property type="match status" value="1"/>
</dbReference>
<keyword evidence="2" id="KW-0732">Signal</keyword>
<keyword evidence="1" id="KW-1133">Transmembrane helix</keyword>
<feature type="transmembrane region" description="Helical" evidence="1">
    <location>
        <begin position="416"/>
        <end position="436"/>
    </location>
</feature>
<dbReference type="GO" id="GO:0016747">
    <property type="term" value="F:acyltransferase activity, transferring groups other than amino-acyl groups"/>
    <property type="evidence" value="ECO:0007669"/>
    <property type="project" value="InterPro"/>
</dbReference>
<feature type="transmembrane region" description="Helical" evidence="1">
    <location>
        <begin position="314"/>
        <end position="334"/>
    </location>
</feature>
<feature type="domain" description="Nose resistant-to-fluoxetine protein N-terminal" evidence="3">
    <location>
        <begin position="59"/>
        <end position="193"/>
    </location>
</feature>
<keyword evidence="1" id="KW-0472">Membrane</keyword>
<evidence type="ECO:0000313" key="4">
    <source>
        <dbReference type="EMBL" id="ALC49558.1"/>
    </source>
</evidence>
<name>A0A0M4ENI2_DROBS</name>
<gene>
    <name evidence="4" type="ORF">Dbus_chrXg1414</name>
</gene>
<feature type="transmembrane region" description="Helical" evidence="1">
    <location>
        <begin position="632"/>
        <end position="650"/>
    </location>
</feature>
<dbReference type="OMA" id="VFGHEYM"/>
<feature type="transmembrane region" description="Helical" evidence="1">
    <location>
        <begin position="484"/>
        <end position="505"/>
    </location>
</feature>
<proteinExistence type="predicted"/>
<feature type="transmembrane region" description="Helical" evidence="1">
    <location>
        <begin position="354"/>
        <end position="372"/>
    </location>
</feature>
<keyword evidence="1" id="KW-0812">Transmembrane</keyword>
<feature type="transmembrane region" description="Helical" evidence="1">
    <location>
        <begin position="562"/>
        <end position="587"/>
    </location>
</feature>
<feature type="chain" id="PRO_5005793440" evidence="2">
    <location>
        <begin position="23"/>
        <end position="700"/>
    </location>
</feature>
<feature type="transmembrane region" description="Helical" evidence="1">
    <location>
        <begin position="443"/>
        <end position="464"/>
    </location>
</feature>
<dbReference type="InterPro" id="IPR002656">
    <property type="entry name" value="Acyl_transf_3_dom"/>
</dbReference>
<organism evidence="4 5">
    <name type="scientific">Drosophila busckii</name>
    <name type="common">Fruit fly</name>
    <dbReference type="NCBI Taxonomy" id="30019"/>
    <lineage>
        <taxon>Eukaryota</taxon>
        <taxon>Metazoa</taxon>
        <taxon>Ecdysozoa</taxon>
        <taxon>Arthropoda</taxon>
        <taxon>Hexapoda</taxon>
        <taxon>Insecta</taxon>
        <taxon>Pterygota</taxon>
        <taxon>Neoptera</taxon>
        <taxon>Endopterygota</taxon>
        <taxon>Diptera</taxon>
        <taxon>Brachycera</taxon>
        <taxon>Muscomorpha</taxon>
        <taxon>Ephydroidea</taxon>
        <taxon>Drosophilidae</taxon>
        <taxon>Drosophila</taxon>
    </lineage>
</organism>
<accession>A0A0M4ENI2</accession>
<dbReference type="EMBL" id="CP012528">
    <property type="protein sequence ID" value="ALC49558.1"/>
    <property type="molecule type" value="Genomic_DNA"/>
</dbReference>
<dbReference type="AlphaFoldDB" id="A0A0M4ENI2"/>
<dbReference type="OrthoDB" id="118951at2759"/>
<feature type="transmembrane region" description="Helical" evidence="1">
    <location>
        <begin position="517"/>
        <end position="537"/>
    </location>
</feature>
<evidence type="ECO:0000256" key="1">
    <source>
        <dbReference type="SAM" id="Phobius"/>
    </source>
</evidence>
<feature type="transmembrane region" description="Helical" evidence="1">
    <location>
        <begin position="276"/>
        <end position="294"/>
    </location>
</feature>
<dbReference type="InterPro" id="IPR006621">
    <property type="entry name" value="Nose-resist-to-fluoxetine_N"/>
</dbReference>
<feature type="signal peptide" evidence="2">
    <location>
        <begin position="1"/>
        <end position="22"/>
    </location>
</feature>
<reference evidence="4 5" key="1">
    <citation type="submission" date="2015-08" db="EMBL/GenBank/DDBJ databases">
        <title>Ancestral chromatin configuration constrains chromatin evolution on differentiating sex chromosomes in Drosophila.</title>
        <authorList>
            <person name="Zhou Q."/>
            <person name="Bachtrog D."/>
        </authorList>
    </citation>
    <scope>NUCLEOTIDE SEQUENCE [LARGE SCALE GENOMIC DNA]</scope>
    <source>
        <tissue evidence="4">Whole larvae</tissue>
    </source>
</reference>
<dbReference type="InterPro" id="IPR052728">
    <property type="entry name" value="O2_lipid_transport_reg"/>
</dbReference>
<evidence type="ECO:0000313" key="5">
    <source>
        <dbReference type="Proteomes" id="UP000494163"/>
    </source>
</evidence>
<dbReference type="SMART" id="SM00703">
    <property type="entry name" value="NRF"/>
    <property type="match status" value="1"/>
</dbReference>
<protein>
    <submittedName>
        <fullName evidence="4">CG10183</fullName>
    </submittedName>
</protein>
<feature type="transmembrane region" description="Helical" evidence="1">
    <location>
        <begin position="202"/>
        <end position="223"/>
    </location>
</feature>